<accession>A0ACC2WXW4</accession>
<gene>
    <name evidence="1" type="ORF">QFC20_000553</name>
</gene>
<evidence type="ECO:0000313" key="2">
    <source>
        <dbReference type="Proteomes" id="UP001230649"/>
    </source>
</evidence>
<sequence length="624" mass="69061">MKRYTKQIDKLSQWTGERFFKEGKTELSTEFVEYEKDIDLRKRGIERLHATSIPYHDYISKRKPTADPHPTDGASAKEKVFVGEALGLVMISHGEDMLQNGVGDRQYAERLEKFGRARCKIAMAQEEYSTRLGEGYIAGMENAIALVQDYQALRKKLDSRRLALDAATRKMNSSKKENRALEDEVETAQARFDEIQEDTLARMATVQESEAALVTELEDLLEAELDFVNQYHGILTDLKSQWGAVGNSATRPRSKSTSAVARVPLPRTLSVPKISSPLTRPGPPSRKQSVQQNDSDEDDKKKSVSKNRERSQSNVSAGGRTKSFIGSFGAFGKKDKGAASQAERRFPTMKKYGSLNDDDDAPVNSLQRLETNQSDQSDDDGSNMHGELDRFTSYGRDRSYSNTTKMNHQPVRMINGSKAPASRHLATDAHRVRVLFEYSGKAADELTIRLGDMITVTKEVSPDWWIGENQQGQVGLFPSAYTELCDSVVEDDRVDFDFDDEEELHADSREHINVPPPLPSVSRPRALPPRVSSAQAVSTLGSLAPPTGGFHDSEPESSSYRPKLSSSPRPALFASSRLASSNSVSSPTKKPAPPLPPTRRLTQTNPTSNASSSPASDSPFEVPC</sequence>
<organism evidence="1 2">
    <name type="scientific">Naganishia adeliensis</name>
    <dbReference type="NCBI Taxonomy" id="92952"/>
    <lineage>
        <taxon>Eukaryota</taxon>
        <taxon>Fungi</taxon>
        <taxon>Dikarya</taxon>
        <taxon>Basidiomycota</taxon>
        <taxon>Agaricomycotina</taxon>
        <taxon>Tremellomycetes</taxon>
        <taxon>Filobasidiales</taxon>
        <taxon>Filobasidiaceae</taxon>
        <taxon>Naganishia</taxon>
    </lineage>
</organism>
<comment type="caution">
    <text evidence="1">The sequence shown here is derived from an EMBL/GenBank/DDBJ whole genome shotgun (WGS) entry which is preliminary data.</text>
</comment>
<proteinExistence type="predicted"/>
<name>A0ACC2WXW4_9TREE</name>
<dbReference type="Proteomes" id="UP001230649">
    <property type="component" value="Unassembled WGS sequence"/>
</dbReference>
<keyword evidence="2" id="KW-1185">Reference proteome</keyword>
<protein>
    <submittedName>
        <fullName evidence="1">Uncharacterized protein</fullName>
    </submittedName>
</protein>
<dbReference type="EMBL" id="JASBWS010000003">
    <property type="protein sequence ID" value="KAJ9116620.1"/>
    <property type="molecule type" value="Genomic_DNA"/>
</dbReference>
<evidence type="ECO:0000313" key="1">
    <source>
        <dbReference type="EMBL" id="KAJ9116620.1"/>
    </source>
</evidence>
<reference evidence="1" key="1">
    <citation type="submission" date="2023-04" db="EMBL/GenBank/DDBJ databases">
        <title>Draft Genome sequencing of Naganishia species isolated from polar environments using Oxford Nanopore Technology.</title>
        <authorList>
            <person name="Leo P."/>
            <person name="Venkateswaran K."/>
        </authorList>
    </citation>
    <scope>NUCLEOTIDE SEQUENCE</scope>
    <source>
        <strain evidence="1">MNA-CCFEE 5262</strain>
    </source>
</reference>